<dbReference type="Proteomes" id="UP000184028">
    <property type="component" value="Unassembled WGS sequence"/>
</dbReference>
<feature type="signal peptide" evidence="1">
    <location>
        <begin position="1"/>
        <end position="22"/>
    </location>
</feature>
<dbReference type="EMBL" id="FRBT01000001">
    <property type="protein sequence ID" value="SHL03780.1"/>
    <property type="molecule type" value="Genomic_DNA"/>
</dbReference>
<keyword evidence="1" id="KW-0732">Signal</keyword>
<gene>
    <name evidence="2" type="ORF">SAMN05444484_10188</name>
</gene>
<protein>
    <submittedName>
        <fullName evidence="2">Uncharacterized protein</fullName>
    </submittedName>
</protein>
<dbReference type="AlphaFoldDB" id="A0A1M6XCP0"/>
<evidence type="ECO:0000313" key="2">
    <source>
        <dbReference type="EMBL" id="SHL03780.1"/>
    </source>
</evidence>
<dbReference type="RefSeq" id="WP_068843415.1">
    <property type="nucleotide sequence ID" value="NZ_FRBT01000001.1"/>
</dbReference>
<keyword evidence="3" id="KW-1185">Reference proteome</keyword>
<accession>A0A1M6XCP0</accession>
<name>A0A1M6XCP0_9FLAO</name>
<dbReference type="OrthoDB" id="1376297at2"/>
<reference evidence="3" key="1">
    <citation type="submission" date="2016-11" db="EMBL/GenBank/DDBJ databases">
        <authorList>
            <person name="Varghese N."/>
            <person name="Submissions S."/>
        </authorList>
    </citation>
    <scope>NUCLEOTIDE SEQUENCE [LARGE SCALE GENOMIC DNA]</scope>
    <source>
        <strain evidence="3">DSM 24724</strain>
    </source>
</reference>
<dbReference type="PROSITE" id="PS51257">
    <property type="entry name" value="PROKAR_LIPOPROTEIN"/>
    <property type="match status" value="1"/>
</dbReference>
<evidence type="ECO:0000313" key="3">
    <source>
        <dbReference type="Proteomes" id="UP000184028"/>
    </source>
</evidence>
<organism evidence="2 3">
    <name type="scientific">Flavobacterium chilense</name>
    <dbReference type="NCBI Taxonomy" id="946677"/>
    <lineage>
        <taxon>Bacteria</taxon>
        <taxon>Pseudomonadati</taxon>
        <taxon>Bacteroidota</taxon>
        <taxon>Flavobacteriia</taxon>
        <taxon>Flavobacteriales</taxon>
        <taxon>Flavobacteriaceae</taxon>
        <taxon>Flavobacterium</taxon>
    </lineage>
</organism>
<feature type="chain" id="PRO_5009922372" evidence="1">
    <location>
        <begin position="23"/>
        <end position="73"/>
    </location>
</feature>
<evidence type="ECO:0000256" key="1">
    <source>
        <dbReference type="SAM" id="SignalP"/>
    </source>
</evidence>
<proteinExistence type="predicted"/>
<sequence>MKSILRITGLLSIVLLSVSCSNDDYEMPEVKNNNLKIIPKDLLKKEVNGSVIDSTTINTYDDGEPNNPKPPRS</sequence>